<dbReference type="Gene3D" id="3.20.20.150">
    <property type="entry name" value="Divalent-metal-dependent TIM barrel enzymes"/>
    <property type="match status" value="1"/>
</dbReference>
<dbReference type="PANTHER" id="PTHR12110">
    <property type="entry name" value="HYDROXYPYRUVATE ISOMERASE"/>
    <property type="match status" value="1"/>
</dbReference>
<gene>
    <name evidence="2" type="ORF">BJY01DRAFT_210229</name>
</gene>
<feature type="domain" description="Xylose isomerase-like TIM barrel" evidence="1">
    <location>
        <begin position="27"/>
        <end position="316"/>
    </location>
</feature>
<name>A0ABR4KC78_9EURO</name>
<dbReference type="PANTHER" id="PTHR12110:SF38">
    <property type="entry name" value="DIOXYGENASE, PUTATIVE (AFU_ORTHOLOGUE AFUA_6G00240)-RELATED"/>
    <property type="match status" value="1"/>
</dbReference>
<evidence type="ECO:0000259" key="1">
    <source>
        <dbReference type="Pfam" id="PF01261"/>
    </source>
</evidence>
<proteinExistence type="predicted"/>
<accession>A0ABR4KC78</accession>
<dbReference type="InterPro" id="IPR036237">
    <property type="entry name" value="Xyl_isomerase-like_sf"/>
</dbReference>
<dbReference type="Pfam" id="PF01261">
    <property type="entry name" value="AP_endonuc_2"/>
    <property type="match status" value="1"/>
</dbReference>
<protein>
    <submittedName>
        <fullName evidence="2">Xylose isomerase-like protein</fullName>
    </submittedName>
</protein>
<reference evidence="2 3" key="1">
    <citation type="submission" date="2024-07" db="EMBL/GenBank/DDBJ databases">
        <title>Section-level genome sequencing and comparative genomics of Aspergillus sections Usti and Cavernicolus.</title>
        <authorList>
            <consortium name="Lawrence Berkeley National Laboratory"/>
            <person name="Nybo J.L."/>
            <person name="Vesth T.C."/>
            <person name="Theobald S."/>
            <person name="Frisvad J.C."/>
            <person name="Larsen T.O."/>
            <person name="Kjaerboelling I."/>
            <person name="Rothschild-Mancinelli K."/>
            <person name="Lyhne E.K."/>
            <person name="Kogle M.E."/>
            <person name="Barry K."/>
            <person name="Clum A."/>
            <person name="Na H."/>
            <person name="Ledsgaard L."/>
            <person name="Lin J."/>
            <person name="Lipzen A."/>
            <person name="Kuo A."/>
            <person name="Riley R."/>
            <person name="Mondo S."/>
            <person name="Labutti K."/>
            <person name="Haridas S."/>
            <person name="Pangalinan J."/>
            <person name="Salamov A.A."/>
            <person name="Simmons B.A."/>
            <person name="Magnuson J.K."/>
            <person name="Chen J."/>
            <person name="Drula E."/>
            <person name="Henrissat B."/>
            <person name="Wiebenga A."/>
            <person name="Lubbers R.J."/>
            <person name="Gomes A.C."/>
            <person name="Makela M.R."/>
            <person name="Stajich J."/>
            <person name="Grigoriev I.V."/>
            <person name="Mortensen U.H."/>
            <person name="De Vries R.P."/>
            <person name="Baker S.E."/>
            <person name="Andersen M.R."/>
        </authorList>
    </citation>
    <scope>NUCLEOTIDE SEQUENCE [LARGE SCALE GENOMIC DNA]</scope>
    <source>
        <strain evidence="2 3">CBS 123904</strain>
    </source>
</reference>
<organism evidence="2 3">
    <name type="scientific">Aspergillus pseudoustus</name>
    <dbReference type="NCBI Taxonomy" id="1810923"/>
    <lineage>
        <taxon>Eukaryota</taxon>
        <taxon>Fungi</taxon>
        <taxon>Dikarya</taxon>
        <taxon>Ascomycota</taxon>
        <taxon>Pezizomycotina</taxon>
        <taxon>Eurotiomycetes</taxon>
        <taxon>Eurotiomycetidae</taxon>
        <taxon>Eurotiales</taxon>
        <taxon>Aspergillaceae</taxon>
        <taxon>Aspergillus</taxon>
        <taxon>Aspergillus subgen. Nidulantes</taxon>
    </lineage>
</organism>
<dbReference type="Proteomes" id="UP001610446">
    <property type="component" value="Unassembled WGS sequence"/>
</dbReference>
<dbReference type="InterPro" id="IPR013022">
    <property type="entry name" value="Xyl_isomerase-like_TIM-brl"/>
</dbReference>
<comment type="caution">
    <text evidence="2">The sequence shown here is derived from an EMBL/GenBank/DDBJ whole genome shotgun (WGS) entry which is preliminary data.</text>
</comment>
<dbReference type="InterPro" id="IPR050312">
    <property type="entry name" value="IolE/XylAMocC-like"/>
</dbReference>
<dbReference type="EMBL" id="JBFXLU010000040">
    <property type="protein sequence ID" value="KAL2849889.1"/>
    <property type="molecule type" value="Genomic_DNA"/>
</dbReference>
<sequence length="334" mass="37063">MTSLTNKVAIGTSCLGQNPAHTLDLKIRAAARQGFAGLEIVYSDLDRYSTNHGVPITTGAKQIRQLCDDLGVTILSLAPFENFEGTKTPIQDRLAVAAAWLDIARILGATYLQVPAQYGDNCTGDEAVIVSEMQQLADLASSVSPVISVAYEPMSWSHFYPTWEDALRLTTLVDRPNFGLCLDTFHILTRLWASPFEASGVYSDGPTKLADSLRRSVTDIPMEKLFYVQLSDAERFDPPFSKSHPWYVEGEAPEFTWSKHARPYPLETELGGYTPVTEVLQAWLVEKGFMGWVSMEIFDRRMRDEAYKPETAAERGWKSLGKLQGALAGTTARI</sequence>
<evidence type="ECO:0000313" key="2">
    <source>
        <dbReference type="EMBL" id="KAL2849889.1"/>
    </source>
</evidence>
<dbReference type="SUPFAM" id="SSF51658">
    <property type="entry name" value="Xylose isomerase-like"/>
    <property type="match status" value="1"/>
</dbReference>
<evidence type="ECO:0000313" key="3">
    <source>
        <dbReference type="Proteomes" id="UP001610446"/>
    </source>
</evidence>
<keyword evidence="3" id="KW-1185">Reference proteome</keyword>